<protein>
    <recommendedName>
        <fullName evidence="3">Peptide-N-glycosidase F C-terminal domain-containing protein</fullName>
    </recommendedName>
</protein>
<keyword evidence="1" id="KW-1015">Disulfide bond</keyword>
<name>A0A150TPQ1_SORCE</name>
<dbReference type="SUPFAM" id="SSF49742">
    <property type="entry name" value="PHM/PNGase F"/>
    <property type="match status" value="1"/>
</dbReference>
<feature type="region of interest" description="Disordered" evidence="2">
    <location>
        <begin position="28"/>
        <end position="56"/>
    </location>
</feature>
<evidence type="ECO:0000313" key="5">
    <source>
        <dbReference type="Proteomes" id="UP000075502"/>
    </source>
</evidence>
<dbReference type="AlphaFoldDB" id="A0A150TPQ1"/>
<dbReference type="Pfam" id="PF09113">
    <property type="entry name" value="N-glycanase_C"/>
    <property type="match status" value="1"/>
</dbReference>
<accession>A0A150TPQ1</accession>
<dbReference type="PROSITE" id="PS51257">
    <property type="entry name" value="PROKAR_LIPOPROTEIN"/>
    <property type="match status" value="1"/>
</dbReference>
<sequence>MSGSRCTRRALAGALGFAVVLGGSGCSDDAARAPGEAQPGAGGAGGRGGEEQEPSPAPAYTITAFEEVRITSDASQPNFQQANADIDLRDGPFASVRLVVELESTCYPFETWEDNPPPEGQSWPADCDAFDRNFELSLDDPADPAADPPGIELVRAITPFGGPLRLEVDITDVANGLPAGKHRLRVVIPTWSDGSGQVSGSNGGWNVSAVVEAVPGPAPRKVLAVVPLFYGSQTTADGPGPLAVEVPEGTVSSRVEYRITGHGGGESGSGCIGPAEEFCRRIHTLFVDGSELARVRPWRTDCAALCTIAHYGPEDGGFDYCLENPCGAIESVRAPRANWCPGSESPPFTWDADALRVPGQHTLAWEISTIAEGGVWRVSATYFAFGE</sequence>
<dbReference type="InterPro" id="IPR015197">
    <property type="entry name" value="PngaseF_C"/>
</dbReference>
<dbReference type="Proteomes" id="UP000075502">
    <property type="component" value="Unassembled WGS sequence"/>
</dbReference>
<dbReference type="GO" id="GO:0016715">
    <property type="term" value="F:oxidoreductase activity, acting on paired donors, with incorporation or reduction of molecular oxygen, reduced ascorbate as one donor, and incorporation of one atom of oxygen"/>
    <property type="evidence" value="ECO:0007669"/>
    <property type="project" value="InterPro"/>
</dbReference>
<feature type="domain" description="Peptide-N-glycosidase F C-terminal" evidence="3">
    <location>
        <begin position="241"/>
        <end position="380"/>
    </location>
</feature>
<dbReference type="InterPro" id="IPR008977">
    <property type="entry name" value="PHM/PNGase_F_dom_sf"/>
</dbReference>
<reference evidence="4 5" key="1">
    <citation type="submission" date="2014-02" db="EMBL/GenBank/DDBJ databases">
        <title>The small core and large imbalanced accessory genome model reveals a collaborative survival strategy of Sorangium cellulosum strains in nature.</title>
        <authorList>
            <person name="Han K."/>
            <person name="Peng R."/>
            <person name="Blom J."/>
            <person name="Li Y.-Z."/>
        </authorList>
    </citation>
    <scope>NUCLEOTIDE SEQUENCE [LARGE SCALE GENOMIC DNA]</scope>
    <source>
        <strain evidence="4 5">So0007-03</strain>
    </source>
</reference>
<proteinExistence type="predicted"/>
<organism evidence="4 5">
    <name type="scientific">Sorangium cellulosum</name>
    <name type="common">Polyangium cellulosum</name>
    <dbReference type="NCBI Taxonomy" id="56"/>
    <lineage>
        <taxon>Bacteria</taxon>
        <taxon>Pseudomonadati</taxon>
        <taxon>Myxococcota</taxon>
        <taxon>Polyangia</taxon>
        <taxon>Polyangiales</taxon>
        <taxon>Polyangiaceae</taxon>
        <taxon>Sorangium</taxon>
    </lineage>
</organism>
<gene>
    <name evidence="4" type="ORF">BE21_33600</name>
</gene>
<comment type="caution">
    <text evidence="4">The sequence shown here is derived from an EMBL/GenBank/DDBJ whole genome shotgun (WGS) entry which is preliminary data.</text>
</comment>
<evidence type="ECO:0000313" key="4">
    <source>
        <dbReference type="EMBL" id="KYG06659.1"/>
    </source>
</evidence>
<dbReference type="Gene3D" id="2.60.120.230">
    <property type="match status" value="2"/>
</dbReference>
<evidence type="ECO:0000256" key="2">
    <source>
        <dbReference type="SAM" id="MobiDB-lite"/>
    </source>
</evidence>
<dbReference type="EMBL" id="JEME01001588">
    <property type="protein sequence ID" value="KYG06659.1"/>
    <property type="molecule type" value="Genomic_DNA"/>
</dbReference>
<dbReference type="InterPro" id="IPR014784">
    <property type="entry name" value="Cu2_ascorb_mOase-like_C"/>
</dbReference>
<evidence type="ECO:0000256" key="1">
    <source>
        <dbReference type="ARBA" id="ARBA00023157"/>
    </source>
</evidence>
<evidence type="ECO:0000259" key="3">
    <source>
        <dbReference type="Pfam" id="PF09113"/>
    </source>
</evidence>